<dbReference type="InterPro" id="IPR029044">
    <property type="entry name" value="Nucleotide-diphossugar_trans"/>
</dbReference>
<comment type="caution">
    <text evidence="2">The sequence shown here is derived from an EMBL/GenBank/DDBJ whole genome shotgun (WGS) entry which is preliminary data.</text>
</comment>
<dbReference type="GO" id="GO:0006048">
    <property type="term" value="P:UDP-N-acetylglucosamine biosynthetic process"/>
    <property type="evidence" value="ECO:0007669"/>
    <property type="project" value="TreeGrafter"/>
</dbReference>
<sequence length="245" mass="25357">MWRDVLGLRLLELKNAEIVCYASALPLPACLIANSLTHMGYRISRQGATAAAAVAAGHCTARTGHDVRGTLPCVSAQGAMLLAGGARVAAAPDGNGGRGVRYVHAFTVDNALARPGDAAFVGACSRAWAACGAQCVWKRDAGPCVVEYTELPPALRDVRAAGDGRLAFDAGNICSHFYTLEFVSDVATPGLAGGGGVAYHVARKAVSPLASLAGEGLEELRGVTLRAPFRVDRGADRRLCMASPQ</sequence>
<evidence type="ECO:0000256" key="1">
    <source>
        <dbReference type="ARBA" id="ARBA00010401"/>
    </source>
</evidence>
<dbReference type="InterPro" id="IPR039741">
    <property type="entry name" value="UDP-sugar_pyrophosphorylase"/>
</dbReference>
<keyword evidence="2" id="KW-0808">Transferase</keyword>
<name>A0A836C6R7_9STRA</name>
<dbReference type="EMBL" id="JAFCMP010000553">
    <property type="protein sequence ID" value="KAG5175165.1"/>
    <property type="molecule type" value="Genomic_DNA"/>
</dbReference>
<reference evidence="2" key="1">
    <citation type="submission" date="2021-02" db="EMBL/GenBank/DDBJ databases">
        <title>First Annotated Genome of the Yellow-green Alga Tribonema minus.</title>
        <authorList>
            <person name="Mahan K.M."/>
        </authorList>
    </citation>
    <scope>NUCLEOTIDE SEQUENCE</scope>
    <source>
        <strain evidence="2">UTEX B ZZ1240</strain>
    </source>
</reference>
<keyword evidence="3" id="KW-1185">Reference proteome</keyword>
<accession>A0A836C6R7</accession>
<dbReference type="OrthoDB" id="532420at2759"/>
<dbReference type="Proteomes" id="UP000664859">
    <property type="component" value="Unassembled WGS sequence"/>
</dbReference>
<dbReference type="GO" id="GO:0003977">
    <property type="term" value="F:UDP-N-acetylglucosamine diphosphorylase activity"/>
    <property type="evidence" value="ECO:0007669"/>
    <property type="project" value="TreeGrafter"/>
</dbReference>
<dbReference type="PANTHER" id="PTHR11952:SF2">
    <property type="entry name" value="LD24639P"/>
    <property type="match status" value="1"/>
</dbReference>
<comment type="similarity">
    <text evidence="1">Belongs to the UDPGP type 1 family.</text>
</comment>
<organism evidence="2 3">
    <name type="scientific">Tribonema minus</name>
    <dbReference type="NCBI Taxonomy" id="303371"/>
    <lineage>
        <taxon>Eukaryota</taxon>
        <taxon>Sar</taxon>
        <taxon>Stramenopiles</taxon>
        <taxon>Ochrophyta</taxon>
        <taxon>PX clade</taxon>
        <taxon>Xanthophyceae</taxon>
        <taxon>Tribonematales</taxon>
        <taxon>Tribonemataceae</taxon>
        <taxon>Tribonema</taxon>
    </lineage>
</organism>
<proteinExistence type="inferred from homology"/>
<evidence type="ECO:0000313" key="2">
    <source>
        <dbReference type="EMBL" id="KAG5175165.1"/>
    </source>
</evidence>
<gene>
    <name evidence="2" type="ORF">JKP88DRAFT_283828</name>
</gene>
<dbReference type="PANTHER" id="PTHR11952">
    <property type="entry name" value="UDP- GLUCOSE PYROPHOSPHORYLASE"/>
    <property type="match status" value="1"/>
</dbReference>
<evidence type="ECO:0000313" key="3">
    <source>
        <dbReference type="Proteomes" id="UP000664859"/>
    </source>
</evidence>
<dbReference type="AlphaFoldDB" id="A0A836C6R7"/>
<dbReference type="SUPFAM" id="SSF53448">
    <property type="entry name" value="Nucleotide-diphospho-sugar transferases"/>
    <property type="match status" value="1"/>
</dbReference>
<dbReference type="Gene3D" id="3.90.550.10">
    <property type="entry name" value="Spore Coat Polysaccharide Biosynthesis Protein SpsA, Chain A"/>
    <property type="match status" value="1"/>
</dbReference>
<protein>
    <submittedName>
        <fullName evidence="2">Nucleotide-diphospho-sugar transferase</fullName>
    </submittedName>
</protein>